<reference evidence="2" key="1">
    <citation type="journal article" date="2014" name="Front. Microbiol.">
        <title>High frequency of phylogenetically diverse reductive dehalogenase-homologous genes in deep subseafloor sedimentary metagenomes.</title>
        <authorList>
            <person name="Kawai M."/>
            <person name="Futagami T."/>
            <person name="Toyoda A."/>
            <person name="Takaki Y."/>
            <person name="Nishi S."/>
            <person name="Hori S."/>
            <person name="Arai W."/>
            <person name="Tsubouchi T."/>
            <person name="Morono Y."/>
            <person name="Uchiyama I."/>
            <person name="Ito T."/>
            <person name="Fujiyama A."/>
            <person name="Inagaki F."/>
            <person name="Takami H."/>
        </authorList>
    </citation>
    <scope>NUCLEOTIDE SEQUENCE</scope>
    <source>
        <strain evidence="2">Expedition CK06-06</strain>
    </source>
</reference>
<name>X1RJF2_9ZZZZ</name>
<feature type="domain" description="Transcriptional regulator DauR-like HTH" evidence="1">
    <location>
        <begin position="2"/>
        <end position="46"/>
    </location>
</feature>
<organism evidence="2">
    <name type="scientific">marine sediment metagenome</name>
    <dbReference type="NCBI Taxonomy" id="412755"/>
    <lineage>
        <taxon>unclassified sequences</taxon>
        <taxon>metagenomes</taxon>
        <taxon>ecological metagenomes</taxon>
    </lineage>
</organism>
<dbReference type="EMBL" id="BARV01045253">
    <property type="protein sequence ID" value="GAI67066.1"/>
    <property type="molecule type" value="Genomic_DNA"/>
</dbReference>
<dbReference type="InterPro" id="IPR039445">
    <property type="entry name" value="DauR-like_HTH"/>
</dbReference>
<comment type="caution">
    <text evidence="2">The sequence shown here is derived from an EMBL/GenBank/DDBJ whole genome shotgun (WGS) entry which is preliminary data.</text>
</comment>
<accession>X1RJF2</accession>
<proteinExistence type="predicted"/>
<feature type="non-terminal residue" evidence="2">
    <location>
        <position position="1"/>
    </location>
</feature>
<evidence type="ECO:0000259" key="1">
    <source>
        <dbReference type="Pfam" id="PF13309"/>
    </source>
</evidence>
<sequence>VSLMQKNDKLRVVKIVDDHGGFIIKGAIDRLANELSVSRYTIYNYLAEL</sequence>
<protein>
    <recommendedName>
        <fullName evidence="1">Transcriptional regulator DauR-like HTH domain-containing protein</fullName>
    </recommendedName>
</protein>
<dbReference type="AlphaFoldDB" id="X1RJF2"/>
<gene>
    <name evidence="2" type="ORF">S06H3_66420</name>
</gene>
<evidence type="ECO:0000313" key="2">
    <source>
        <dbReference type="EMBL" id="GAI67066.1"/>
    </source>
</evidence>
<dbReference type="Pfam" id="PF13309">
    <property type="entry name" value="HTH_22"/>
    <property type="match status" value="1"/>
</dbReference>